<dbReference type="AlphaFoldDB" id="A0AAD9XPG6"/>
<gene>
    <name evidence="1" type="ORF">Ddye_001640</name>
</gene>
<sequence length="55" mass="6474">MESSCTSINEGRRQQSRFLNLKKIQTNYFSHASRKYDWRAISNGFGRKFNNVEAT</sequence>
<protein>
    <submittedName>
        <fullName evidence="1">Uncharacterized protein</fullName>
    </submittedName>
</protein>
<reference evidence="1" key="1">
    <citation type="journal article" date="2023" name="Plant J.">
        <title>Genome sequences and population genomics provide insights into the demographic history, inbreeding, and mutation load of two 'living fossil' tree species of Dipteronia.</title>
        <authorList>
            <person name="Feng Y."/>
            <person name="Comes H.P."/>
            <person name="Chen J."/>
            <person name="Zhu S."/>
            <person name="Lu R."/>
            <person name="Zhang X."/>
            <person name="Li P."/>
            <person name="Qiu J."/>
            <person name="Olsen K.M."/>
            <person name="Qiu Y."/>
        </authorList>
    </citation>
    <scope>NUCLEOTIDE SEQUENCE</scope>
    <source>
        <strain evidence="1">KIB01</strain>
    </source>
</reference>
<dbReference type="Proteomes" id="UP001280121">
    <property type="component" value="Unassembled WGS sequence"/>
</dbReference>
<comment type="caution">
    <text evidence="1">The sequence shown here is derived from an EMBL/GenBank/DDBJ whole genome shotgun (WGS) entry which is preliminary data.</text>
</comment>
<feature type="non-terminal residue" evidence="1">
    <location>
        <position position="55"/>
    </location>
</feature>
<evidence type="ECO:0000313" key="1">
    <source>
        <dbReference type="EMBL" id="KAK2663066.1"/>
    </source>
</evidence>
<accession>A0AAD9XPG6</accession>
<evidence type="ECO:0000313" key="2">
    <source>
        <dbReference type="Proteomes" id="UP001280121"/>
    </source>
</evidence>
<organism evidence="1 2">
    <name type="scientific">Dipteronia dyeriana</name>
    <dbReference type="NCBI Taxonomy" id="168575"/>
    <lineage>
        <taxon>Eukaryota</taxon>
        <taxon>Viridiplantae</taxon>
        <taxon>Streptophyta</taxon>
        <taxon>Embryophyta</taxon>
        <taxon>Tracheophyta</taxon>
        <taxon>Spermatophyta</taxon>
        <taxon>Magnoliopsida</taxon>
        <taxon>eudicotyledons</taxon>
        <taxon>Gunneridae</taxon>
        <taxon>Pentapetalae</taxon>
        <taxon>rosids</taxon>
        <taxon>malvids</taxon>
        <taxon>Sapindales</taxon>
        <taxon>Sapindaceae</taxon>
        <taxon>Hippocastanoideae</taxon>
        <taxon>Acereae</taxon>
        <taxon>Dipteronia</taxon>
    </lineage>
</organism>
<keyword evidence="2" id="KW-1185">Reference proteome</keyword>
<name>A0AAD9XPG6_9ROSI</name>
<proteinExistence type="predicted"/>
<dbReference type="EMBL" id="JANJYI010000001">
    <property type="protein sequence ID" value="KAK2663066.1"/>
    <property type="molecule type" value="Genomic_DNA"/>
</dbReference>